<evidence type="ECO:0000256" key="7">
    <source>
        <dbReference type="PROSITE-ProRule" id="PRU00333"/>
    </source>
</evidence>
<evidence type="ECO:0000313" key="9">
    <source>
        <dbReference type="EMBL" id="MDQ0478936.1"/>
    </source>
</evidence>
<reference evidence="9 10" key="1">
    <citation type="submission" date="2023-07" db="EMBL/GenBank/DDBJ databases">
        <title>Genomic Encyclopedia of Type Strains, Phase IV (KMG-IV): sequencing the most valuable type-strain genomes for metagenomic binning, comparative biology and taxonomic classification.</title>
        <authorList>
            <person name="Goeker M."/>
        </authorList>
    </citation>
    <scope>NUCLEOTIDE SEQUENCE [LARGE SCALE GENOMIC DNA]</scope>
    <source>
        <strain evidence="9 10">DSM 1400</strain>
    </source>
</reference>
<dbReference type="GO" id="GO:0008705">
    <property type="term" value="F:methionine synthase activity"/>
    <property type="evidence" value="ECO:0007669"/>
    <property type="project" value="UniProtKB-EC"/>
</dbReference>
<dbReference type="PIRSF" id="PIRSF037505">
    <property type="entry name" value="Betaine_HMT"/>
    <property type="match status" value="1"/>
</dbReference>
<evidence type="ECO:0000256" key="6">
    <source>
        <dbReference type="ARBA" id="ARBA00023285"/>
    </source>
</evidence>
<feature type="domain" description="Hcy-binding" evidence="8">
    <location>
        <begin position="1"/>
        <end position="288"/>
    </location>
</feature>
<dbReference type="InterPro" id="IPR050554">
    <property type="entry name" value="Met_Synthase/Corrinoid"/>
</dbReference>
<dbReference type="RefSeq" id="WP_307355107.1">
    <property type="nucleotide sequence ID" value="NZ_BAAACJ010000041.1"/>
</dbReference>
<evidence type="ECO:0000259" key="8">
    <source>
        <dbReference type="PROSITE" id="PS50970"/>
    </source>
</evidence>
<dbReference type="PROSITE" id="PS50970">
    <property type="entry name" value="HCY"/>
    <property type="match status" value="1"/>
</dbReference>
<evidence type="ECO:0000256" key="2">
    <source>
        <dbReference type="ARBA" id="ARBA00022603"/>
    </source>
</evidence>
<name>A0ABU0JPC5_HATLI</name>
<keyword evidence="10" id="KW-1185">Reference proteome</keyword>
<dbReference type="InterPro" id="IPR017226">
    <property type="entry name" value="BHMT-like"/>
</dbReference>
<dbReference type="PANTHER" id="PTHR45833">
    <property type="entry name" value="METHIONINE SYNTHASE"/>
    <property type="match status" value="1"/>
</dbReference>
<keyword evidence="4" id="KW-0949">S-adenosyl-L-methionine</keyword>
<feature type="binding site" evidence="7">
    <location>
        <position position="208"/>
    </location>
    <ligand>
        <name>Zn(2+)</name>
        <dbReference type="ChEBI" id="CHEBI:29105"/>
    </ligand>
</feature>
<keyword evidence="3 7" id="KW-0808">Transferase</keyword>
<sequence>MNNLNFNSTIICDGAMGTVLMKHGFKLGDCAESYNLKSPKLIEQIHREYLEAGAQIITTNTFGANAVNLKKYGYKPKEVIFKAIDIGKEAIKSFNKLNTDEKKLLALDLGPCAMLPPYGTMNFNEVYNLYKEQVICGVTAGVDLIIIETMLCIEESKAAILAAKKYSDLPIICSLTFTKENTTLLGESIENVVKILEPLGIQCIGANCSMGPKGLIVVAKEFKRYTNLPLIMQPSAGIPKKKNGENIYEITPWEFSNALNKMVDIGVSVVGGCCGTNPEFIHVLKNSIESREKKKGI</sequence>
<dbReference type="EMBL" id="JAUSWN010000004">
    <property type="protein sequence ID" value="MDQ0478936.1"/>
    <property type="molecule type" value="Genomic_DNA"/>
</dbReference>
<organism evidence="9 10">
    <name type="scientific">Hathewaya limosa</name>
    <name type="common">Clostridium limosum</name>
    <dbReference type="NCBI Taxonomy" id="1536"/>
    <lineage>
        <taxon>Bacteria</taxon>
        <taxon>Bacillati</taxon>
        <taxon>Bacillota</taxon>
        <taxon>Clostridia</taxon>
        <taxon>Eubacteriales</taxon>
        <taxon>Clostridiaceae</taxon>
        <taxon>Hathewaya</taxon>
    </lineage>
</organism>
<dbReference type="Pfam" id="PF02574">
    <property type="entry name" value="S-methyl_trans"/>
    <property type="match status" value="1"/>
</dbReference>
<dbReference type="Proteomes" id="UP001224418">
    <property type="component" value="Unassembled WGS sequence"/>
</dbReference>
<keyword evidence="5 7" id="KW-0479">Metal-binding</keyword>
<feature type="binding site" evidence="7">
    <location>
        <position position="274"/>
    </location>
    <ligand>
        <name>Zn(2+)</name>
        <dbReference type="ChEBI" id="CHEBI:29105"/>
    </ligand>
</feature>
<dbReference type="InterPro" id="IPR036589">
    <property type="entry name" value="HCY_dom_sf"/>
</dbReference>
<comment type="similarity">
    <text evidence="1">Belongs to the vitamin-B12 dependent methionine synthase family.</text>
</comment>
<evidence type="ECO:0000256" key="4">
    <source>
        <dbReference type="ARBA" id="ARBA00022691"/>
    </source>
</evidence>
<evidence type="ECO:0000256" key="5">
    <source>
        <dbReference type="ARBA" id="ARBA00022723"/>
    </source>
</evidence>
<evidence type="ECO:0000313" key="10">
    <source>
        <dbReference type="Proteomes" id="UP001224418"/>
    </source>
</evidence>
<gene>
    <name evidence="9" type="ORF">QOZ93_000664</name>
</gene>
<dbReference type="PANTHER" id="PTHR45833:SF1">
    <property type="entry name" value="METHIONINE SYNTHASE"/>
    <property type="match status" value="1"/>
</dbReference>
<dbReference type="GO" id="GO:0032259">
    <property type="term" value="P:methylation"/>
    <property type="evidence" value="ECO:0007669"/>
    <property type="project" value="UniProtKB-KW"/>
</dbReference>
<protein>
    <submittedName>
        <fullName evidence="9">5-methyltetrahydrofolate--homocysteine methyltransferase</fullName>
        <ecNumber evidence="9">2.1.1.13</ecNumber>
    </submittedName>
</protein>
<evidence type="ECO:0000256" key="1">
    <source>
        <dbReference type="ARBA" id="ARBA00010398"/>
    </source>
</evidence>
<keyword evidence="6" id="KW-0170">Cobalt</keyword>
<keyword evidence="7" id="KW-0862">Zinc</keyword>
<dbReference type="SUPFAM" id="SSF82282">
    <property type="entry name" value="Homocysteine S-methyltransferase"/>
    <property type="match status" value="1"/>
</dbReference>
<dbReference type="Gene3D" id="3.20.20.330">
    <property type="entry name" value="Homocysteine-binding-like domain"/>
    <property type="match status" value="1"/>
</dbReference>
<dbReference type="EC" id="2.1.1.13" evidence="9"/>
<comment type="caution">
    <text evidence="9">The sequence shown here is derived from an EMBL/GenBank/DDBJ whole genome shotgun (WGS) entry which is preliminary data.</text>
</comment>
<evidence type="ECO:0000256" key="3">
    <source>
        <dbReference type="ARBA" id="ARBA00022679"/>
    </source>
</evidence>
<proteinExistence type="inferred from homology"/>
<comment type="cofactor">
    <cofactor evidence="7">
        <name>Zn(2+)</name>
        <dbReference type="ChEBI" id="CHEBI:29105"/>
    </cofactor>
</comment>
<accession>A0ABU0JPC5</accession>
<dbReference type="InterPro" id="IPR003726">
    <property type="entry name" value="HCY_dom"/>
</dbReference>
<keyword evidence="2 7" id="KW-0489">Methyltransferase</keyword>
<feature type="binding site" evidence="7">
    <location>
        <position position="273"/>
    </location>
    <ligand>
        <name>Zn(2+)</name>
        <dbReference type="ChEBI" id="CHEBI:29105"/>
    </ligand>
</feature>